<evidence type="ECO:0000256" key="7">
    <source>
        <dbReference type="ARBA" id="ARBA00023077"/>
    </source>
</evidence>
<proteinExistence type="inferred from homology"/>
<evidence type="ECO:0000256" key="3">
    <source>
        <dbReference type="ARBA" id="ARBA00022452"/>
    </source>
</evidence>
<dbReference type="PROSITE" id="PS52016">
    <property type="entry name" value="TONB_DEPENDENT_REC_3"/>
    <property type="match status" value="1"/>
</dbReference>
<reference evidence="13 14" key="1">
    <citation type="submission" date="2018-10" db="EMBL/GenBank/DDBJ databases">
        <title>Genomic Encyclopedia of Archaeal and Bacterial Type Strains, Phase II (KMG-II): from individual species to whole genera.</title>
        <authorList>
            <person name="Goeker M."/>
        </authorList>
    </citation>
    <scope>NUCLEOTIDE SEQUENCE [LARGE SCALE GENOMIC DNA]</scope>
    <source>
        <strain evidence="13 14">DSM 25217</strain>
    </source>
</reference>
<dbReference type="GO" id="GO:0006826">
    <property type="term" value="P:iron ion transport"/>
    <property type="evidence" value="ECO:0007669"/>
    <property type="project" value="UniProtKB-KW"/>
</dbReference>
<dbReference type="AlphaFoldDB" id="A0A3M0CD48"/>
<dbReference type="Proteomes" id="UP000271227">
    <property type="component" value="Unassembled WGS sequence"/>
</dbReference>
<comment type="caution">
    <text evidence="13">The sequence shown here is derived from an EMBL/GenBank/DDBJ whole genome shotgun (WGS) entry which is preliminary data.</text>
</comment>
<dbReference type="PANTHER" id="PTHR47234:SF2">
    <property type="entry name" value="TONB-DEPENDENT RECEPTOR"/>
    <property type="match status" value="1"/>
</dbReference>
<keyword evidence="14" id="KW-1185">Reference proteome</keyword>
<keyword evidence="6" id="KW-0408">Iron</keyword>
<evidence type="ECO:0000256" key="8">
    <source>
        <dbReference type="ARBA" id="ARBA00023136"/>
    </source>
</evidence>
<evidence type="ECO:0000256" key="5">
    <source>
        <dbReference type="ARBA" id="ARBA00022692"/>
    </source>
</evidence>
<evidence type="ECO:0000256" key="9">
    <source>
        <dbReference type="ARBA" id="ARBA00023237"/>
    </source>
</evidence>
<dbReference type="RefSeq" id="WP_121938468.1">
    <property type="nucleotide sequence ID" value="NZ_REFR01000011.1"/>
</dbReference>
<dbReference type="InterPro" id="IPR012910">
    <property type="entry name" value="Plug_dom"/>
</dbReference>
<keyword evidence="4" id="KW-0410">Iron transport</keyword>
<evidence type="ECO:0000256" key="2">
    <source>
        <dbReference type="ARBA" id="ARBA00022448"/>
    </source>
</evidence>
<keyword evidence="4" id="KW-0406">Ion transport</keyword>
<keyword evidence="5 10" id="KW-0812">Transmembrane</keyword>
<dbReference type="InterPro" id="IPR036942">
    <property type="entry name" value="Beta-barrel_TonB_sf"/>
</dbReference>
<accession>A0A3M0CD48</accession>
<evidence type="ECO:0000256" key="6">
    <source>
        <dbReference type="ARBA" id="ARBA00023004"/>
    </source>
</evidence>
<keyword evidence="8 10" id="KW-0472">Membrane</keyword>
<dbReference type="InterPro" id="IPR011662">
    <property type="entry name" value="Secretin/TonB_short_N"/>
</dbReference>
<dbReference type="EMBL" id="REFR01000011">
    <property type="protein sequence ID" value="RMB07668.1"/>
    <property type="molecule type" value="Genomic_DNA"/>
</dbReference>
<evidence type="ECO:0000313" key="14">
    <source>
        <dbReference type="Proteomes" id="UP000271227"/>
    </source>
</evidence>
<evidence type="ECO:0000259" key="12">
    <source>
        <dbReference type="SMART" id="SM00965"/>
    </source>
</evidence>
<dbReference type="Pfam" id="PF00593">
    <property type="entry name" value="TonB_dep_Rec_b-barrel"/>
    <property type="match status" value="1"/>
</dbReference>
<dbReference type="Gene3D" id="3.55.50.30">
    <property type="match status" value="1"/>
</dbReference>
<sequence length="1092" mass="117826">MTDRGNIFQGTMIKAVAPKKTAQQKMTTASPRGLRSVPLRSTCLRSVFGSVSVMALAIGLSAAQGSAALADAAADAAGQQGARTGAVPLQETARFDLSRRPLDKALIDFSLQADARIFVSQDLLTGKQATPVTGTMPRGEALRRLLQGTGLEYREDDSGRIHIVPIGASDLGASTDTGARVQYASVASMNRQTDAAYGAQVSQQGPVNADDDGGPRSFFDDLDEEEVEEIRVTGSNIRGVGVSAGSNVIVIGRQEIDQSGFATTQEILQALPQNFGGGVNEGGVTQINQSGASTINLRGLGASATLVLVNGRRVPAAGSDGSFVDISTIPATAIKRVEVLADGASAVYGSDAIAGVTNIILRDDFEGAETRLRFGTVTDGDTQEYQLGQTFGTTWNNGHALLSYEYYKRDPLARADRDFTATTDLTAFGGDDFRTSRSNPGNILDPVTRQPVFAIPEGQDGTNLQITDLLPNVVNLSNQNEGQDQLPRQERHTFFLSGSQSIDEEIEFFFEGNYGLREFATNRGRQASTLSVPSSNPFFVNPFDNDLPVLIDYDFLEDLGPISELGEIENYSGLLGMTIALSDTWYVDAYGFYGERKRDFTSSGFINFSALSAALADSDPRSAFNPFGDGSNTDPATLDQINLVTDINSQTSTFIANAMASGSLFDIPGGEVKAVFGVEYREETFETQLIRSDNFSSNSDFKRDVAAIFSEVNIPLFSEENGIPGFKKLLLSASLRHENYGGIVDASTTNPKLGLLWSPIKGISFRSSFGTSFRVPDFLELDVNPSSVGAIARILPDHLSQNGTSTQLLYLGSNADLENETATTWTIGADFVPVSLPRLALNVTYFDIDFEDRIIGRGGDVFGALSSPDNEELFGELITRNPSQLDLDAICNNQNITVFADCTEGVINSIIDGRFNNTAETKVSGLDFSGQYSFDTNSLGNFMFRVNGSYIFDFEESINPAAESIDRVDTLNSPVDLRMRNSVSWNNGNGITATSFFNYTDSYVDRISSPERKIKSHSTVDFNISYELGGDNSNVFLKNTTFSVNIINLFDNDPPFVNNNAGSLILDSAIGFDPANANPLGRFVAFNIIKTW</sequence>
<evidence type="ECO:0000256" key="1">
    <source>
        <dbReference type="ARBA" id="ARBA00004571"/>
    </source>
</evidence>
<comment type="subcellular location">
    <subcellularLocation>
        <location evidence="1 10">Cell outer membrane</location>
        <topology evidence="1 10">Multi-pass membrane protein</topology>
    </subcellularLocation>
</comment>
<dbReference type="Pfam" id="PF07715">
    <property type="entry name" value="Plug"/>
    <property type="match status" value="1"/>
</dbReference>
<protein>
    <submittedName>
        <fullName evidence="13">TonB-dependent receptor-like protein</fullName>
    </submittedName>
</protein>
<name>A0A3M0CD48_9PROT</name>
<evidence type="ECO:0000313" key="13">
    <source>
        <dbReference type="EMBL" id="RMB07668.1"/>
    </source>
</evidence>
<organism evidence="13 14">
    <name type="scientific">Eilatimonas milleporae</name>
    <dbReference type="NCBI Taxonomy" id="911205"/>
    <lineage>
        <taxon>Bacteria</taxon>
        <taxon>Pseudomonadati</taxon>
        <taxon>Pseudomonadota</taxon>
        <taxon>Alphaproteobacteria</taxon>
        <taxon>Kordiimonadales</taxon>
        <taxon>Kordiimonadaceae</taxon>
        <taxon>Eilatimonas</taxon>
    </lineage>
</organism>
<dbReference type="PANTHER" id="PTHR47234">
    <property type="match status" value="1"/>
</dbReference>
<dbReference type="Gene3D" id="2.40.170.20">
    <property type="entry name" value="TonB-dependent receptor, beta-barrel domain"/>
    <property type="match status" value="1"/>
</dbReference>
<feature type="domain" description="Secretin/TonB short N-terminal" evidence="12">
    <location>
        <begin position="115"/>
        <end position="166"/>
    </location>
</feature>
<comment type="similarity">
    <text evidence="10 11">Belongs to the TonB-dependent receptor family.</text>
</comment>
<dbReference type="SUPFAM" id="SSF56935">
    <property type="entry name" value="Porins"/>
    <property type="match status" value="1"/>
</dbReference>
<dbReference type="InterPro" id="IPR039426">
    <property type="entry name" value="TonB-dep_rcpt-like"/>
</dbReference>
<keyword evidence="2 10" id="KW-0813">Transport</keyword>
<dbReference type="InterPro" id="IPR000531">
    <property type="entry name" value="Beta-barrel_TonB"/>
</dbReference>
<dbReference type="GO" id="GO:0009279">
    <property type="term" value="C:cell outer membrane"/>
    <property type="evidence" value="ECO:0007669"/>
    <property type="project" value="UniProtKB-SubCell"/>
</dbReference>
<keyword evidence="7 11" id="KW-0798">TonB box</keyword>
<keyword evidence="13" id="KW-0675">Receptor</keyword>
<gene>
    <name evidence="13" type="ORF">BXY39_1755</name>
</gene>
<dbReference type="InParanoid" id="A0A3M0CD48"/>
<dbReference type="InterPro" id="IPR037066">
    <property type="entry name" value="Plug_dom_sf"/>
</dbReference>
<keyword evidence="3 10" id="KW-1134">Transmembrane beta strand</keyword>
<evidence type="ECO:0000256" key="10">
    <source>
        <dbReference type="PROSITE-ProRule" id="PRU01360"/>
    </source>
</evidence>
<dbReference type="Gene3D" id="2.170.130.10">
    <property type="entry name" value="TonB-dependent receptor, plug domain"/>
    <property type="match status" value="1"/>
</dbReference>
<keyword evidence="9 10" id="KW-0998">Cell outer membrane</keyword>
<evidence type="ECO:0000256" key="4">
    <source>
        <dbReference type="ARBA" id="ARBA00022496"/>
    </source>
</evidence>
<dbReference type="OrthoDB" id="7051241at2"/>
<dbReference type="SMART" id="SM00965">
    <property type="entry name" value="STN"/>
    <property type="match status" value="1"/>
</dbReference>
<evidence type="ECO:0000256" key="11">
    <source>
        <dbReference type="RuleBase" id="RU003357"/>
    </source>
</evidence>